<keyword evidence="1" id="KW-1133">Transmembrane helix</keyword>
<keyword evidence="1" id="KW-0812">Transmembrane</keyword>
<sequence length="140" mass="16484">MGEYLEVEELNDVLLYDGVCKFCNSSVSFVLEHEKNDQLKFTPLQSDLGVRILTHFGYPKDYTDGILFLSNGKLASKSRAALYISKFLKRPWSWLQVFWIVPLFISDFVYNIIARNRYKWFGMTDACMLPPRNHKERFLE</sequence>
<dbReference type="PANTHER" id="PTHR33639">
    <property type="entry name" value="THIOL-DISULFIDE OXIDOREDUCTASE DCC"/>
    <property type="match status" value="1"/>
</dbReference>
<dbReference type="EMBL" id="CP106679">
    <property type="protein sequence ID" value="UXP31029.1"/>
    <property type="molecule type" value="Genomic_DNA"/>
</dbReference>
<evidence type="ECO:0000313" key="3">
    <source>
        <dbReference type="Proteomes" id="UP001065174"/>
    </source>
</evidence>
<reference evidence="2" key="1">
    <citation type="submission" date="2022-09" db="EMBL/GenBank/DDBJ databases">
        <title>Comparative genomics and taxonomic characterization of three novel marine species of genus Reichenbachiella exhibiting antioxidant and polysaccharide degradation activities.</title>
        <authorList>
            <person name="Muhammad N."/>
            <person name="Lee Y.-J."/>
            <person name="Ko J."/>
            <person name="Kim S.-G."/>
        </authorList>
    </citation>
    <scope>NUCLEOTIDE SEQUENCE</scope>
    <source>
        <strain evidence="2">BKB1-1</strain>
    </source>
</reference>
<accession>A0ABY6CKI0</accession>
<feature type="transmembrane region" description="Helical" evidence="1">
    <location>
        <begin position="92"/>
        <end position="113"/>
    </location>
</feature>
<protein>
    <submittedName>
        <fullName evidence="2">DCC1-like thiol-disulfide oxidoreductase family protein</fullName>
    </submittedName>
</protein>
<evidence type="ECO:0000313" key="2">
    <source>
        <dbReference type="EMBL" id="UXP31029.1"/>
    </source>
</evidence>
<keyword evidence="3" id="KW-1185">Reference proteome</keyword>
<proteinExistence type="predicted"/>
<dbReference type="InterPro" id="IPR052927">
    <property type="entry name" value="DCC_oxidoreductase"/>
</dbReference>
<dbReference type="Pfam" id="PF04134">
    <property type="entry name" value="DCC1-like"/>
    <property type="match status" value="1"/>
</dbReference>
<dbReference type="Proteomes" id="UP001065174">
    <property type="component" value="Chromosome"/>
</dbReference>
<evidence type="ECO:0000256" key="1">
    <source>
        <dbReference type="SAM" id="Phobius"/>
    </source>
</evidence>
<name>A0ABY6CKI0_9BACT</name>
<dbReference type="PANTHER" id="PTHR33639:SF2">
    <property type="entry name" value="DUF393 DOMAIN-CONTAINING PROTEIN"/>
    <property type="match status" value="1"/>
</dbReference>
<keyword evidence="1" id="KW-0472">Membrane</keyword>
<gene>
    <name evidence="2" type="ORF">N6H18_11780</name>
</gene>
<organism evidence="2 3">
    <name type="scientific">Reichenbachiella agarivorans</name>
    <dbReference type="NCBI Taxonomy" id="2979464"/>
    <lineage>
        <taxon>Bacteria</taxon>
        <taxon>Pseudomonadati</taxon>
        <taxon>Bacteroidota</taxon>
        <taxon>Cytophagia</taxon>
        <taxon>Cytophagales</taxon>
        <taxon>Reichenbachiellaceae</taxon>
        <taxon>Reichenbachiella</taxon>
    </lineage>
</organism>
<dbReference type="InterPro" id="IPR007263">
    <property type="entry name" value="DCC1-like"/>
</dbReference>
<dbReference type="RefSeq" id="WP_262308473.1">
    <property type="nucleotide sequence ID" value="NZ_CP106679.1"/>
</dbReference>